<comment type="caution">
    <text evidence="1">The sequence shown here is derived from an EMBL/GenBank/DDBJ whole genome shotgun (WGS) entry which is preliminary data.</text>
</comment>
<dbReference type="Proteomes" id="UP000828390">
    <property type="component" value="Unassembled WGS sequence"/>
</dbReference>
<evidence type="ECO:0000313" key="2">
    <source>
        <dbReference type="Proteomes" id="UP000828390"/>
    </source>
</evidence>
<sequence length="65" mass="7463">MCGCHKKNHHTWNGDMIFLRNKMENVDMTSRFINAYMRSGDIHITAMPKYCSATLEILSSTILSP</sequence>
<dbReference type="EMBL" id="JAIWYP010000004">
    <property type="protein sequence ID" value="KAH3832522.1"/>
    <property type="molecule type" value="Genomic_DNA"/>
</dbReference>
<reference evidence="1" key="2">
    <citation type="submission" date="2020-11" db="EMBL/GenBank/DDBJ databases">
        <authorList>
            <person name="McCartney M.A."/>
            <person name="Auch B."/>
            <person name="Kono T."/>
            <person name="Mallez S."/>
            <person name="Becker A."/>
            <person name="Gohl D.M."/>
            <person name="Silverstein K.A.T."/>
            <person name="Koren S."/>
            <person name="Bechman K.B."/>
            <person name="Herman A."/>
            <person name="Abrahante J.E."/>
            <person name="Garbe J."/>
        </authorList>
    </citation>
    <scope>NUCLEOTIDE SEQUENCE</scope>
    <source>
        <strain evidence="1">Duluth1</strain>
        <tissue evidence="1">Whole animal</tissue>
    </source>
</reference>
<keyword evidence="2" id="KW-1185">Reference proteome</keyword>
<dbReference type="AlphaFoldDB" id="A0A9D4K3U8"/>
<proteinExistence type="predicted"/>
<protein>
    <submittedName>
        <fullName evidence="1">Uncharacterized protein</fullName>
    </submittedName>
</protein>
<gene>
    <name evidence="1" type="ORF">DPMN_105812</name>
</gene>
<reference evidence="1" key="1">
    <citation type="journal article" date="2019" name="bioRxiv">
        <title>The Genome of the Zebra Mussel, Dreissena polymorpha: A Resource for Invasive Species Research.</title>
        <authorList>
            <person name="McCartney M.A."/>
            <person name="Auch B."/>
            <person name="Kono T."/>
            <person name="Mallez S."/>
            <person name="Zhang Y."/>
            <person name="Obille A."/>
            <person name="Becker A."/>
            <person name="Abrahante J.E."/>
            <person name="Garbe J."/>
            <person name="Badalamenti J.P."/>
            <person name="Herman A."/>
            <person name="Mangelson H."/>
            <person name="Liachko I."/>
            <person name="Sullivan S."/>
            <person name="Sone E.D."/>
            <person name="Koren S."/>
            <person name="Silverstein K.A.T."/>
            <person name="Beckman K.B."/>
            <person name="Gohl D.M."/>
        </authorList>
    </citation>
    <scope>NUCLEOTIDE SEQUENCE</scope>
    <source>
        <strain evidence="1">Duluth1</strain>
        <tissue evidence="1">Whole animal</tissue>
    </source>
</reference>
<organism evidence="1 2">
    <name type="scientific">Dreissena polymorpha</name>
    <name type="common">Zebra mussel</name>
    <name type="synonym">Mytilus polymorpha</name>
    <dbReference type="NCBI Taxonomy" id="45954"/>
    <lineage>
        <taxon>Eukaryota</taxon>
        <taxon>Metazoa</taxon>
        <taxon>Spiralia</taxon>
        <taxon>Lophotrochozoa</taxon>
        <taxon>Mollusca</taxon>
        <taxon>Bivalvia</taxon>
        <taxon>Autobranchia</taxon>
        <taxon>Heteroconchia</taxon>
        <taxon>Euheterodonta</taxon>
        <taxon>Imparidentia</taxon>
        <taxon>Neoheterodontei</taxon>
        <taxon>Myida</taxon>
        <taxon>Dreissenoidea</taxon>
        <taxon>Dreissenidae</taxon>
        <taxon>Dreissena</taxon>
    </lineage>
</organism>
<accession>A0A9D4K3U8</accession>
<name>A0A9D4K3U8_DREPO</name>
<evidence type="ECO:0000313" key="1">
    <source>
        <dbReference type="EMBL" id="KAH3832522.1"/>
    </source>
</evidence>